<name>A0A9X3XLC0_9CLOT</name>
<accession>A0A9X3XLC0</accession>
<dbReference type="InterPro" id="IPR007138">
    <property type="entry name" value="ABM_dom"/>
</dbReference>
<evidence type="ECO:0000259" key="1">
    <source>
        <dbReference type="PROSITE" id="PS51725"/>
    </source>
</evidence>
<evidence type="ECO:0000313" key="2">
    <source>
        <dbReference type="EMBL" id="MDC4239749.1"/>
    </source>
</evidence>
<dbReference type="SUPFAM" id="SSF54909">
    <property type="entry name" value="Dimeric alpha+beta barrel"/>
    <property type="match status" value="1"/>
</dbReference>
<sequence length="110" mass="12918">MAITVNIYYTGKNGNAKKFAEEMISSGVVNDIRAENGNIQYEYFFPMDDEETVLLIDRWKDQQSLDVHHASSMMAKITRLREKYDLHMKVERYIADESGVDFKDKKFIRN</sequence>
<keyword evidence="2" id="KW-0560">Oxidoreductase</keyword>
<gene>
    <name evidence="2" type="ORF">NE398_06180</name>
</gene>
<dbReference type="RefSeq" id="WP_008677504.1">
    <property type="nucleotide sequence ID" value="NZ_CABKOG010000003.1"/>
</dbReference>
<comment type="caution">
    <text evidence="2">The sequence shown here is derived from an EMBL/GenBank/DDBJ whole genome shotgun (WGS) entry which is preliminary data.</text>
</comment>
<keyword evidence="3" id="KW-1185">Reference proteome</keyword>
<feature type="domain" description="ABM" evidence="1">
    <location>
        <begin position="3"/>
        <end position="94"/>
    </location>
</feature>
<keyword evidence="2" id="KW-0503">Monooxygenase</keyword>
<evidence type="ECO:0000313" key="3">
    <source>
        <dbReference type="Proteomes" id="UP001141183"/>
    </source>
</evidence>
<dbReference type="PROSITE" id="PS51725">
    <property type="entry name" value="ABM"/>
    <property type="match status" value="1"/>
</dbReference>
<organism evidence="2 3">
    <name type="scientific">Clostridium tertium</name>
    <dbReference type="NCBI Taxonomy" id="1559"/>
    <lineage>
        <taxon>Bacteria</taxon>
        <taxon>Bacillati</taxon>
        <taxon>Bacillota</taxon>
        <taxon>Clostridia</taxon>
        <taxon>Eubacteriales</taxon>
        <taxon>Clostridiaceae</taxon>
        <taxon>Clostridium</taxon>
    </lineage>
</organism>
<dbReference type="EMBL" id="JAMRYU010000005">
    <property type="protein sequence ID" value="MDC4239749.1"/>
    <property type="molecule type" value="Genomic_DNA"/>
</dbReference>
<dbReference type="Pfam" id="PF03992">
    <property type="entry name" value="ABM"/>
    <property type="match status" value="1"/>
</dbReference>
<reference evidence="2" key="1">
    <citation type="submission" date="2022-05" db="EMBL/GenBank/DDBJ databases">
        <title>Draft genome sequence of Clostridium tertium strain CP3 isolated from Peru.</title>
        <authorList>
            <person name="Hurtado R."/>
            <person name="Lima L."/>
            <person name="Sousa T."/>
            <person name="Jaiswal A.K."/>
            <person name="Tiwari S."/>
            <person name="Maturrano L."/>
            <person name="Brenig B."/>
            <person name="Azevedo V."/>
        </authorList>
    </citation>
    <scope>NUCLEOTIDE SEQUENCE</scope>
    <source>
        <strain evidence="2">CP3</strain>
    </source>
</reference>
<protein>
    <submittedName>
        <fullName evidence="2">Antibiotic biosynthesis monooxygenase</fullName>
    </submittedName>
</protein>
<dbReference type="Gene3D" id="3.30.70.100">
    <property type="match status" value="1"/>
</dbReference>
<dbReference type="InterPro" id="IPR011008">
    <property type="entry name" value="Dimeric_a/b-barrel"/>
</dbReference>
<dbReference type="GO" id="GO:0004497">
    <property type="term" value="F:monooxygenase activity"/>
    <property type="evidence" value="ECO:0007669"/>
    <property type="project" value="UniProtKB-KW"/>
</dbReference>
<dbReference type="Proteomes" id="UP001141183">
    <property type="component" value="Unassembled WGS sequence"/>
</dbReference>
<dbReference type="AlphaFoldDB" id="A0A9X3XLC0"/>
<proteinExistence type="predicted"/>